<protein>
    <submittedName>
        <fullName evidence="1">Uncharacterized protein</fullName>
    </submittedName>
</protein>
<evidence type="ECO:0000313" key="1">
    <source>
        <dbReference type="EMBL" id="SDJ73355.1"/>
    </source>
</evidence>
<sequence>MSEPFYPGKTIAIRLPKDTPPEVLDRLDELKQREGRGFSRAITDHLFHSILSETTMRDNAYLPLPGPLTFEEKEMLNTPMQRRVLGHFVYHLIKEDFPLELPKEKKEKSASSTFQTSNVHNKFASNLFNMDDD</sequence>
<dbReference type="Proteomes" id="UP000199225">
    <property type="component" value="Unassembled WGS sequence"/>
</dbReference>
<dbReference type="AlphaFoldDB" id="A0A1G8W6I8"/>
<proteinExistence type="predicted"/>
<name>A0A1G8W6I8_9BACI</name>
<evidence type="ECO:0000313" key="2">
    <source>
        <dbReference type="Proteomes" id="UP000199225"/>
    </source>
</evidence>
<accession>A0A1G8W6I8</accession>
<reference evidence="2" key="1">
    <citation type="submission" date="2016-10" db="EMBL/GenBank/DDBJ databases">
        <authorList>
            <person name="Varghese N."/>
            <person name="Submissions S."/>
        </authorList>
    </citation>
    <scope>NUCLEOTIDE SEQUENCE [LARGE SCALE GENOMIC DNA]</scope>
    <source>
        <strain evidence="2">DSM 4771</strain>
    </source>
</reference>
<organism evidence="1 2">
    <name type="scientific">Salimicrobium halophilum</name>
    <dbReference type="NCBI Taxonomy" id="86666"/>
    <lineage>
        <taxon>Bacteria</taxon>
        <taxon>Bacillati</taxon>
        <taxon>Bacillota</taxon>
        <taxon>Bacilli</taxon>
        <taxon>Bacillales</taxon>
        <taxon>Bacillaceae</taxon>
        <taxon>Salimicrobium</taxon>
    </lineage>
</organism>
<dbReference type="RefSeq" id="WP_093194688.1">
    <property type="nucleotide sequence ID" value="NZ_FNEV01000013.1"/>
</dbReference>
<gene>
    <name evidence="1" type="ORF">SAMN04490247_3027</name>
</gene>
<dbReference type="EMBL" id="FNEV01000013">
    <property type="protein sequence ID" value="SDJ73355.1"/>
    <property type="molecule type" value="Genomic_DNA"/>
</dbReference>
<dbReference type="OrthoDB" id="2861678at2"/>
<keyword evidence="2" id="KW-1185">Reference proteome</keyword>